<feature type="compositionally biased region" description="Acidic residues" evidence="9">
    <location>
        <begin position="331"/>
        <end position="347"/>
    </location>
</feature>
<accession>A0A2Y9L222</accession>
<dbReference type="KEGG" id="elk:111161120"/>
<evidence type="ECO:0000256" key="7">
    <source>
        <dbReference type="ARBA" id="ARBA00022694"/>
    </source>
</evidence>
<dbReference type="GO" id="GO:0005634">
    <property type="term" value="C:nucleus"/>
    <property type="evidence" value="ECO:0007669"/>
    <property type="project" value="UniProtKB-SubCell"/>
</dbReference>
<feature type="region of interest" description="Disordered" evidence="9">
    <location>
        <begin position="310"/>
        <end position="347"/>
    </location>
</feature>
<evidence type="ECO:0000256" key="3">
    <source>
        <dbReference type="ARBA" id="ARBA00005043"/>
    </source>
</evidence>
<dbReference type="CDD" id="cd19496">
    <property type="entry name" value="Elp5"/>
    <property type="match status" value="1"/>
</dbReference>
<dbReference type="AlphaFoldDB" id="A0A2Y9L222"/>
<proteinExistence type="inferred from homology"/>
<evidence type="ECO:0000256" key="5">
    <source>
        <dbReference type="ARBA" id="ARBA00020264"/>
    </source>
</evidence>
<dbReference type="PANTHER" id="PTHR15641:SF1">
    <property type="entry name" value="ELONGATOR COMPLEX PROTEIN 5"/>
    <property type="match status" value="1"/>
</dbReference>
<dbReference type="Proteomes" id="UP000248482">
    <property type="component" value="Unplaced"/>
</dbReference>
<keyword evidence="10" id="KW-1185">Reference proteome</keyword>
<comment type="similarity">
    <text evidence="4">Belongs to the ELP5 family.</text>
</comment>
<evidence type="ECO:0000256" key="2">
    <source>
        <dbReference type="ARBA" id="ARBA00004496"/>
    </source>
</evidence>
<name>A0A2Y9L222_ENHLU</name>
<dbReference type="OrthoDB" id="166907at2759"/>
<keyword evidence="8" id="KW-0539">Nucleus</keyword>
<reference evidence="11" key="1">
    <citation type="submission" date="2025-08" db="UniProtKB">
        <authorList>
            <consortium name="RefSeq"/>
        </authorList>
    </citation>
    <scope>IDENTIFICATION</scope>
    <source>
        <tissue evidence="11">Blood</tissue>
    </source>
</reference>
<organism evidence="10 11">
    <name type="scientific">Enhydra lutris kenyoni</name>
    <name type="common">northern sea otter</name>
    <dbReference type="NCBI Taxonomy" id="391180"/>
    <lineage>
        <taxon>Eukaryota</taxon>
        <taxon>Metazoa</taxon>
        <taxon>Chordata</taxon>
        <taxon>Craniata</taxon>
        <taxon>Vertebrata</taxon>
        <taxon>Euteleostomi</taxon>
        <taxon>Mammalia</taxon>
        <taxon>Eutheria</taxon>
        <taxon>Laurasiatheria</taxon>
        <taxon>Carnivora</taxon>
        <taxon>Caniformia</taxon>
        <taxon>Musteloidea</taxon>
        <taxon>Mustelidae</taxon>
        <taxon>Lutrinae</taxon>
        <taxon>Enhydra</taxon>
    </lineage>
</organism>
<comment type="subcellular location">
    <subcellularLocation>
        <location evidence="2">Cytoplasm</location>
    </subcellularLocation>
    <subcellularLocation>
        <location evidence="1">Nucleus</location>
    </subcellularLocation>
</comment>
<evidence type="ECO:0000313" key="10">
    <source>
        <dbReference type="Proteomes" id="UP000248482"/>
    </source>
</evidence>
<protein>
    <recommendedName>
        <fullName evidence="5">Elongator complex protein 5</fullName>
    </recommendedName>
</protein>
<dbReference type="UniPathway" id="UPA00988"/>
<sequence length="347" mass="37785">MLNIIDSFQMRPGVGGGRIHGVPPLCPEGGGSAGRDVIRGRRRRDRRGLEMESVLALGGLVLLRDSVEWEGRSLLKALIKKSALCGERVHILGCEVSEDEFREGFDASVNSRLIYHDLFRDPLNWSGEALPGGPLGALQAMCKRTDRGPVTIALDSLSWLLLHLPCPALCQALCALSQQHSRPGGSSPVEPVRVLGLLHEELHGPGPLGALSSLAQAEVTLSGTMGQASAHILSWRPQQCPARQTQWFSILPDFSLDLQGGPPLESQPHPEPHTPPVDPTAHVTFNLHLSESERAAKDSLTLPFQFSSEKQQALLRPGPRQATGRIFYEPDAYDDLDQEDPDDDLDV</sequence>
<dbReference type="PANTHER" id="PTHR15641">
    <property type="entry name" value="ELONGATOR COMPLEX PROTEIN 5"/>
    <property type="match status" value="1"/>
</dbReference>
<dbReference type="STRING" id="391180.A0A2Y9L222"/>
<evidence type="ECO:0000256" key="6">
    <source>
        <dbReference type="ARBA" id="ARBA00022490"/>
    </source>
</evidence>
<comment type="pathway">
    <text evidence="3">tRNA modification; 5-methoxycarbonylmethyl-2-thiouridine-tRNA biosynthesis.</text>
</comment>
<dbReference type="GO" id="GO:0005829">
    <property type="term" value="C:cytosol"/>
    <property type="evidence" value="ECO:0007669"/>
    <property type="project" value="TreeGrafter"/>
</dbReference>
<dbReference type="Pfam" id="PF10483">
    <property type="entry name" value="Elong_Iki1"/>
    <property type="match status" value="1"/>
</dbReference>
<feature type="region of interest" description="Disordered" evidence="9">
    <location>
        <begin position="259"/>
        <end position="280"/>
    </location>
</feature>
<evidence type="ECO:0000313" key="11">
    <source>
        <dbReference type="RefSeq" id="XP_022380317.1"/>
    </source>
</evidence>
<evidence type="ECO:0000256" key="1">
    <source>
        <dbReference type="ARBA" id="ARBA00004123"/>
    </source>
</evidence>
<dbReference type="GO" id="GO:0002098">
    <property type="term" value="P:tRNA wobble uridine modification"/>
    <property type="evidence" value="ECO:0007669"/>
    <property type="project" value="InterPro"/>
</dbReference>
<evidence type="ECO:0000256" key="4">
    <source>
        <dbReference type="ARBA" id="ARBA00009567"/>
    </source>
</evidence>
<gene>
    <name evidence="11" type="primary">LOC111161120</name>
</gene>
<evidence type="ECO:0000256" key="8">
    <source>
        <dbReference type="ARBA" id="ARBA00023242"/>
    </source>
</evidence>
<keyword evidence="6" id="KW-0963">Cytoplasm</keyword>
<keyword evidence="7" id="KW-0819">tRNA processing</keyword>
<dbReference type="GO" id="GO:0000049">
    <property type="term" value="F:tRNA binding"/>
    <property type="evidence" value="ECO:0007669"/>
    <property type="project" value="TreeGrafter"/>
</dbReference>
<dbReference type="GO" id="GO:0033588">
    <property type="term" value="C:elongator holoenzyme complex"/>
    <property type="evidence" value="ECO:0007669"/>
    <property type="project" value="InterPro"/>
</dbReference>
<dbReference type="GeneID" id="111161120"/>
<dbReference type="RefSeq" id="XP_022380317.1">
    <property type="nucleotide sequence ID" value="XM_022524609.1"/>
</dbReference>
<dbReference type="InterPro" id="IPR019519">
    <property type="entry name" value="Elp5"/>
</dbReference>
<evidence type="ECO:0000256" key="9">
    <source>
        <dbReference type="SAM" id="MobiDB-lite"/>
    </source>
</evidence>